<dbReference type="Proteomes" id="UP000012249">
    <property type="component" value="Unassembled WGS sequence"/>
</dbReference>
<comment type="caution">
    <text evidence="1">The sequence shown here is derived from an EMBL/GenBank/DDBJ whole genome shotgun (WGS) entry which is preliminary data.</text>
</comment>
<evidence type="ECO:0000313" key="1">
    <source>
        <dbReference type="EMBL" id="EMY16567.1"/>
    </source>
</evidence>
<reference evidence="1 2" key="1">
    <citation type="submission" date="2013-02" db="EMBL/GenBank/DDBJ databases">
        <authorList>
            <person name="Harkins D.M."/>
            <person name="Durkin A.S."/>
            <person name="Brinkac L.M."/>
            <person name="Haft D.H."/>
            <person name="Selengut J.D."/>
            <person name="Sanka R."/>
            <person name="DePew J."/>
            <person name="Purushe J."/>
            <person name="Haake D.A."/>
            <person name="Matsunaga J."/>
            <person name="Vinetz J.M."/>
            <person name="Sutton G.G."/>
            <person name="Nierman W.C."/>
            <person name="Fouts D.E."/>
        </authorList>
    </citation>
    <scope>NUCLEOTIDE SEQUENCE [LARGE SCALE GENOMIC DNA]</scope>
    <source>
        <strain evidence="1 2">Ecochallenge</strain>
    </source>
</reference>
<proteinExistence type="predicted"/>
<dbReference type="EMBL" id="AHMI02000001">
    <property type="protein sequence ID" value="EMY16567.1"/>
    <property type="molecule type" value="Genomic_DNA"/>
</dbReference>
<protein>
    <submittedName>
        <fullName evidence="1">Uncharacterized protein</fullName>
    </submittedName>
</protein>
<accession>N1UBR5</accession>
<organism evidence="1 2">
    <name type="scientific">Leptospira weilii str. Ecochallenge</name>
    <dbReference type="NCBI Taxonomy" id="1049986"/>
    <lineage>
        <taxon>Bacteria</taxon>
        <taxon>Pseudomonadati</taxon>
        <taxon>Spirochaetota</taxon>
        <taxon>Spirochaetia</taxon>
        <taxon>Leptospirales</taxon>
        <taxon>Leptospiraceae</taxon>
        <taxon>Leptospira</taxon>
    </lineage>
</organism>
<name>N1UBR5_9LEPT</name>
<dbReference type="AlphaFoldDB" id="N1UBR5"/>
<sequence>MIQETLKYFGKDRRLLKKQFKALVLMVRKQMNGKKELKLARRILLRFEITLLIGM</sequence>
<gene>
    <name evidence="1" type="ORF">LEP1GSC043_0780</name>
</gene>
<evidence type="ECO:0000313" key="2">
    <source>
        <dbReference type="Proteomes" id="UP000012249"/>
    </source>
</evidence>